<evidence type="ECO:0000256" key="1">
    <source>
        <dbReference type="ARBA" id="ARBA00022676"/>
    </source>
</evidence>
<dbReference type="CDD" id="cd03801">
    <property type="entry name" value="GT4_PimA-like"/>
    <property type="match status" value="1"/>
</dbReference>
<evidence type="ECO:0000313" key="4">
    <source>
        <dbReference type="EMBL" id="MBW6396773.1"/>
    </source>
</evidence>
<organism evidence="4 5">
    <name type="scientific">Roseomonas alba</name>
    <dbReference type="NCBI Taxonomy" id="2846776"/>
    <lineage>
        <taxon>Bacteria</taxon>
        <taxon>Pseudomonadati</taxon>
        <taxon>Pseudomonadota</taxon>
        <taxon>Alphaproteobacteria</taxon>
        <taxon>Acetobacterales</taxon>
        <taxon>Roseomonadaceae</taxon>
        <taxon>Roseomonas</taxon>
    </lineage>
</organism>
<comment type="caution">
    <text evidence="4">The sequence shown here is derived from an EMBL/GenBank/DDBJ whole genome shotgun (WGS) entry which is preliminary data.</text>
</comment>
<accession>A0ABS7A3N2</accession>
<name>A0ABS7A3N2_9PROT</name>
<reference evidence="4 5" key="1">
    <citation type="submission" date="2021-07" db="EMBL/GenBank/DDBJ databases">
        <authorList>
            <person name="So Y."/>
        </authorList>
    </citation>
    <scope>NUCLEOTIDE SEQUENCE [LARGE SCALE GENOMIC DNA]</scope>
    <source>
        <strain evidence="4 5">HJA6</strain>
    </source>
</reference>
<proteinExistence type="predicted"/>
<dbReference type="RefSeq" id="WP_219761289.1">
    <property type="nucleotide sequence ID" value="NZ_JAHYBZ010000001.1"/>
</dbReference>
<feature type="domain" description="Glycosyltransferase subfamily 4-like N-terminal" evidence="3">
    <location>
        <begin position="19"/>
        <end position="172"/>
    </location>
</feature>
<dbReference type="Gene3D" id="3.40.50.2000">
    <property type="entry name" value="Glycogen Phosphorylase B"/>
    <property type="match status" value="2"/>
</dbReference>
<protein>
    <submittedName>
        <fullName evidence="4">Glycosyltransferase family 4 protein</fullName>
    </submittedName>
</protein>
<keyword evidence="5" id="KW-1185">Reference proteome</keyword>
<dbReference type="Pfam" id="PF13692">
    <property type="entry name" value="Glyco_trans_1_4"/>
    <property type="match status" value="1"/>
</dbReference>
<sequence>MRPRSVLLVHEVFPPDFRGGGERIAVRTATALMAQGIGVQVLTTGDPAITEHEGVPTRRLRLPRQAMALAIGTIAREAARHDLVHAFNYNAALPALAAARIAKRPIVCEMLGLFGEGWLKLKPGLQGRARMWLEERIVRARYDRIIFLSEPSLRAGIGMGADPARSVTIHPGLESGGIPPAVQREPFVLFAGRLDRRKGYDHVVAAARALPHIRFRASGWAPDFDALKAAAPPNLELEEGRAGDNYWRSLSQARIFLFPTYAETFGLVVAEAMAAGCAVVSSLDTFAFAGYRHAPGNEADMIAAIERLWNDPAALAAAGAENMRLAGAFTWERHGEALVALYEDVLGESTPARMAA</sequence>
<evidence type="ECO:0000313" key="5">
    <source>
        <dbReference type="Proteomes" id="UP001196565"/>
    </source>
</evidence>
<dbReference type="PANTHER" id="PTHR12526">
    <property type="entry name" value="GLYCOSYLTRANSFERASE"/>
    <property type="match status" value="1"/>
</dbReference>
<evidence type="ECO:0000259" key="3">
    <source>
        <dbReference type="Pfam" id="PF13579"/>
    </source>
</evidence>
<dbReference type="Pfam" id="PF13579">
    <property type="entry name" value="Glyco_trans_4_4"/>
    <property type="match status" value="1"/>
</dbReference>
<evidence type="ECO:0000256" key="2">
    <source>
        <dbReference type="ARBA" id="ARBA00022679"/>
    </source>
</evidence>
<dbReference type="InterPro" id="IPR028098">
    <property type="entry name" value="Glyco_trans_4-like_N"/>
</dbReference>
<gene>
    <name evidence="4" type="ORF">KPL78_02890</name>
</gene>
<keyword evidence="2" id="KW-0808">Transferase</keyword>
<dbReference type="PANTHER" id="PTHR12526:SF510">
    <property type="entry name" value="D-INOSITOL 3-PHOSPHATE GLYCOSYLTRANSFERASE"/>
    <property type="match status" value="1"/>
</dbReference>
<dbReference type="EMBL" id="JAHYBZ010000001">
    <property type="protein sequence ID" value="MBW6396773.1"/>
    <property type="molecule type" value="Genomic_DNA"/>
</dbReference>
<keyword evidence="1" id="KW-0328">Glycosyltransferase</keyword>
<dbReference type="Proteomes" id="UP001196565">
    <property type="component" value="Unassembled WGS sequence"/>
</dbReference>
<dbReference type="SUPFAM" id="SSF53756">
    <property type="entry name" value="UDP-Glycosyltransferase/glycogen phosphorylase"/>
    <property type="match status" value="1"/>
</dbReference>